<dbReference type="InterPro" id="IPR050903">
    <property type="entry name" value="Bact_Chemotaxis_MeTrfase"/>
</dbReference>
<gene>
    <name evidence="2" type="ORF">GCM10011506_11540</name>
</gene>
<comment type="caution">
    <text evidence="2">The sequence shown here is derived from an EMBL/GenBank/DDBJ whole genome shotgun (WGS) entry which is preliminary data.</text>
</comment>
<name>A0ABQ1LPU2_9BACT</name>
<dbReference type="PRINTS" id="PR00996">
    <property type="entry name" value="CHERMTFRASE"/>
</dbReference>
<dbReference type="InterPro" id="IPR022642">
    <property type="entry name" value="CheR_C"/>
</dbReference>
<reference evidence="3" key="1">
    <citation type="journal article" date="2019" name="Int. J. Syst. Evol. Microbiol.">
        <title>The Global Catalogue of Microorganisms (GCM) 10K type strain sequencing project: providing services to taxonomists for standard genome sequencing and annotation.</title>
        <authorList>
            <consortium name="The Broad Institute Genomics Platform"/>
            <consortium name="The Broad Institute Genome Sequencing Center for Infectious Disease"/>
            <person name="Wu L."/>
            <person name="Ma J."/>
        </authorList>
    </citation>
    <scope>NUCLEOTIDE SEQUENCE [LARGE SCALE GENOMIC DNA]</scope>
    <source>
        <strain evidence="3">CGMCC 1.10832</strain>
    </source>
</reference>
<dbReference type="SUPFAM" id="SSF53335">
    <property type="entry name" value="S-adenosyl-L-methionine-dependent methyltransferases"/>
    <property type="match status" value="1"/>
</dbReference>
<sequence length="285" mass="33694">MQTDLENGFLVEISDAEMRSIQDAILKRYDVDFHNYEPKSFKRRLLRIYRKFNFTSSFDLWSRTLKDKDFIHEFINEVSVGLTALFRDPEFWQTLQELIKKEIIYQKEIHIWHAGCSSGEEIYTAGIIWEELKITHKVKSLATDISSNALNAAKSGAIVKAKAPEYQRNFLQFNPKGNFDQYFTEDAKNLYVKKEYFSYVNFVNSNLIMDELAYMDTDKYDIVFCRNVLIYFNSQAKTIVIDKIFKALKPGGFLIVGFLDSLVSYLDEDRFEYYNMNQRIFRKKI</sequence>
<keyword evidence="3" id="KW-1185">Reference proteome</keyword>
<dbReference type="Gene3D" id="3.40.50.150">
    <property type="entry name" value="Vaccinia Virus protein VP39"/>
    <property type="match status" value="1"/>
</dbReference>
<evidence type="ECO:0000259" key="1">
    <source>
        <dbReference type="PROSITE" id="PS50123"/>
    </source>
</evidence>
<dbReference type="Pfam" id="PF01739">
    <property type="entry name" value="CheR"/>
    <property type="match status" value="1"/>
</dbReference>
<organism evidence="2 3">
    <name type="scientific">Marivirga lumbricoides</name>
    <dbReference type="NCBI Taxonomy" id="1046115"/>
    <lineage>
        <taxon>Bacteria</taxon>
        <taxon>Pseudomonadati</taxon>
        <taxon>Bacteroidota</taxon>
        <taxon>Cytophagia</taxon>
        <taxon>Cytophagales</taxon>
        <taxon>Marivirgaceae</taxon>
        <taxon>Marivirga</taxon>
    </lineage>
</organism>
<accession>A0ABQ1LPU2</accession>
<dbReference type="RefSeq" id="WP_188461177.1">
    <property type="nucleotide sequence ID" value="NZ_BAABHU010000003.1"/>
</dbReference>
<dbReference type="PANTHER" id="PTHR24422">
    <property type="entry name" value="CHEMOTAXIS PROTEIN METHYLTRANSFERASE"/>
    <property type="match status" value="1"/>
</dbReference>
<proteinExistence type="predicted"/>
<dbReference type="PANTHER" id="PTHR24422:SF8">
    <property type="entry name" value="CHEMOTAXIS PROTEIN"/>
    <property type="match status" value="1"/>
</dbReference>
<dbReference type="EMBL" id="BMEC01000003">
    <property type="protein sequence ID" value="GGC27844.1"/>
    <property type="molecule type" value="Genomic_DNA"/>
</dbReference>
<dbReference type="PROSITE" id="PS50123">
    <property type="entry name" value="CHER"/>
    <property type="match status" value="1"/>
</dbReference>
<dbReference type="InterPro" id="IPR000780">
    <property type="entry name" value="CheR_MeTrfase"/>
</dbReference>
<dbReference type="SUPFAM" id="SSF47757">
    <property type="entry name" value="Chemotaxis receptor methyltransferase CheR, N-terminal domain"/>
    <property type="match status" value="1"/>
</dbReference>
<dbReference type="InterPro" id="IPR029063">
    <property type="entry name" value="SAM-dependent_MTases_sf"/>
</dbReference>
<evidence type="ECO:0000313" key="2">
    <source>
        <dbReference type="EMBL" id="GGC27844.1"/>
    </source>
</evidence>
<feature type="domain" description="CheR-type methyltransferase" evidence="1">
    <location>
        <begin position="6"/>
        <end position="284"/>
    </location>
</feature>
<dbReference type="Proteomes" id="UP000636010">
    <property type="component" value="Unassembled WGS sequence"/>
</dbReference>
<evidence type="ECO:0000313" key="3">
    <source>
        <dbReference type="Proteomes" id="UP000636010"/>
    </source>
</evidence>
<dbReference type="SMART" id="SM00138">
    <property type="entry name" value="MeTrc"/>
    <property type="match status" value="1"/>
</dbReference>
<protein>
    <submittedName>
        <fullName evidence="2">Chemotaxis protein R</fullName>
    </submittedName>
</protein>
<dbReference type="CDD" id="cd02440">
    <property type="entry name" value="AdoMet_MTases"/>
    <property type="match status" value="1"/>
</dbReference>